<proteinExistence type="predicted"/>
<sequence>MIIRTSPGLTISPSSTITPRTSYFWKPDLSLICTGISIFMASRITSGSSFATTSPALHLILKTLDGICDVILIAPGTLLMSSDFDLEAAAAAFSCCHSSKSACSSRLHSSNARSLRFFKSLSSSSIESRKFLYSTKSKTPSWSRAECSKATGSLNVLDGIFSLSICGIEASNLISFSSRSALSTSIGSNRTAMAPVQHSILSNIPGSCFLISVSITCCRPFLNRSNSKLPKSITIILSPACLKQTSGKVSDSLRLYKNLPTLLSSGSYSGSSSSNFMEELLGRLEISSRYSFLCFMSLIASLSKNADKSRGCGSIRPVQSHHRPNSRQTTRRIRIFQHVTWVATAVTTRRPAKFHFGAVQTGGTSVGVEINRIWNGVELLHSLLRDNIWRVMRTANNTDYVCGSFIVWNERLGELVAGFEDLDWLSF</sequence>
<accession>A0A9P8TFW5</accession>
<keyword evidence="2" id="KW-1185">Reference proteome</keyword>
<organism evidence="1 2">
    <name type="scientific">Ogataea polymorpha</name>
    <dbReference type="NCBI Taxonomy" id="460523"/>
    <lineage>
        <taxon>Eukaryota</taxon>
        <taxon>Fungi</taxon>
        <taxon>Dikarya</taxon>
        <taxon>Ascomycota</taxon>
        <taxon>Saccharomycotina</taxon>
        <taxon>Pichiomycetes</taxon>
        <taxon>Pichiales</taxon>
        <taxon>Pichiaceae</taxon>
        <taxon>Ogataea</taxon>
    </lineage>
</organism>
<reference evidence="1" key="2">
    <citation type="submission" date="2021-01" db="EMBL/GenBank/DDBJ databases">
        <authorList>
            <person name="Schikora-Tamarit M.A."/>
        </authorList>
    </citation>
    <scope>NUCLEOTIDE SEQUENCE</scope>
    <source>
        <strain evidence="1">NCAIM Y.01608</strain>
    </source>
</reference>
<dbReference type="EMBL" id="JAEUBD010000095">
    <property type="protein sequence ID" value="KAH3678078.1"/>
    <property type="molecule type" value="Genomic_DNA"/>
</dbReference>
<name>A0A9P8TFW5_9ASCO</name>
<dbReference type="AlphaFoldDB" id="A0A9P8TFW5"/>
<gene>
    <name evidence="1" type="ORF">OGATHE_000733</name>
</gene>
<evidence type="ECO:0000313" key="1">
    <source>
        <dbReference type="EMBL" id="KAH3678078.1"/>
    </source>
</evidence>
<reference evidence="1" key="1">
    <citation type="journal article" date="2021" name="Open Biol.">
        <title>Shared evolutionary footprints suggest mitochondrial oxidative damage underlies multiple complex I losses in fungi.</title>
        <authorList>
            <person name="Schikora-Tamarit M.A."/>
            <person name="Marcet-Houben M."/>
            <person name="Nosek J."/>
            <person name="Gabaldon T."/>
        </authorList>
    </citation>
    <scope>NUCLEOTIDE SEQUENCE</scope>
    <source>
        <strain evidence="1">NCAIM Y.01608</strain>
    </source>
</reference>
<evidence type="ECO:0000313" key="2">
    <source>
        <dbReference type="Proteomes" id="UP000788993"/>
    </source>
</evidence>
<comment type="caution">
    <text evidence="1">The sequence shown here is derived from an EMBL/GenBank/DDBJ whole genome shotgun (WGS) entry which is preliminary data.</text>
</comment>
<dbReference type="Proteomes" id="UP000788993">
    <property type="component" value="Unassembled WGS sequence"/>
</dbReference>
<protein>
    <submittedName>
        <fullName evidence="1">Uncharacterized protein</fullName>
    </submittedName>
</protein>